<accession>A0A1C7I7W6</accession>
<dbReference type="InterPro" id="IPR036286">
    <property type="entry name" value="LexA/Signal_pep-like_sf"/>
</dbReference>
<dbReference type="GO" id="GO:0005886">
    <property type="term" value="C:plasma membrane"/>
    <property type="evidence" value="ECO:0007669"/>
    <property type="project" value="UniProtKB-SubCell"/>
</dbReference>
<dbReference type="AlphaFoldDB" id="A0A1C7I7W6"/>
<dbReference type="PANTHER" id="PTHR43390:SF1">
    <property type="entry name" value="CHLOROPLAST PROCESSING PEPTIDASE"/>
    <property type="match status" value="1"/>
</dbReference>
<keyword evidence="5 7" id="KW-0378">Hydrolase</keyword>
<dbReference type="GO" id="GO:0009003">
    <property type="term" value="F:signal peptidase activity"/>
    <property type="evidence" value="ECO:0007669"/>
    <property type="project" value="UniProtKB-EC"/>
</dbReference>
<evidence type="ECO:0000313" key="10">
    <source>
        <dbReference type="Proteomes" id="UP000092574"/>
    </source>
</evidence>
<dbReference type="KEGG" id="byl:A4V09_08220"/>
<comment type="catalytic activity">
    <reaction evidence="1 7">
        <text>Cleavage of hydrophobic, N-terminal signal or leader sequences from secreted and periplasmic proteins.</text>
        <dbReference type="EC" id="3.4.21.89"/>
    </reaction>
</comment>
<dbReference type="NCBIfam" id="TIGR02227">
    <property type="entry name" value="sigpep_I_bact"/>
    <property type="match status" value="1"/>
</dbReference>
<dbReference type="STRING" id="1796616.A4V09_08220"/>
<dbReference type="InterPro" id="IPR000223">
    <property type="entry name" value="Pept_S26A_signal_pept_1"/>
</dbReference>
<reference evidence="9" key="1">
    <citation type="submission" date="2017-04" db="EMBL/GenBank/DDBJ databases">
        <title>Complete Genome Sequences of Twelve Strains of a Stable Defined Moderately Diverse Mouse Microbiota 2 (sDMDMm2).</title>
        <authorList>
            <person name="Uchimura Y."/>
            <person name="Wyss M."/>
            <person name="Brugiroux S."/>
            <person name="Limenitakis J.P."/>
            <person name="Stecher B."/>
            <person name="McCoy K.D."/>
            <person name="Macpherson A.J."/>
        </authorList>
    </citation>
    <scope>NUCLEOTIDE SEQUENCE</scope>
    <source>
        <strain evidence="9">YL58</strain>
    </source>
</reference>
<dbReference type="GO" id="GO:0006465">
    <property type="term" value="P:signal peptide processing"/>
    <property type="evidence" value="ECO:0007669"/>
    <property type="project" value="InterPro"/>
</dbReference>
<evidence type="ECO:0000256" key="2">
    <source>
        <dbReference type="ARBA" id="ARBA00004401"/>
    </source>
</evidence>
<dbReference type="Pfam" id="PF10502">
    <property type="entry name" value="Peptidase_S26"/>
    <property type="match status" value="1"/>
</dbReference>
<evidence type="ECO:0000256" key="1">
    <source>
        <dbReference type="ARBA" id="ARBA00000677"/>
    </source>
</evidence>
<dbReference type="OrthoDB" id="9802919at2"/>
<dbReference type="RefSeq" id="WP_084043487.1">
    <property type="nucleotide sequence ID" value="NZ_CP015405.2"/>
</dbReference>
<dbReference type="GO" id="GO:0004252">
    <property type="term" value="F:serine-type endopeptidase activity"/>
    <property type="evidence" value="ECO:0007669"/>
    <property type="project" value="InterPro"/>
</dbReference>
<feature type="transmembrane region" description="Helical" evidence="7">
    <location>
        <begin position="6"/>
        <end position="24"/>
    </location>
</feature>
<dbReference type="EC" id="3.4.21.89" evidence="4 7"/>
<comment type="similarity">
    <text evidence="3 7">Belongs to the peptidase S26 family.</text>
</comment>
<dbReference type="PRINTS" id="PR00727">
    <property type="entry name" value="LEADERPTASE"/>
</dbReference>
<protein>
    <recommendedName>
        <fullName evidence="4 7">Signal peptidase I</fullName>
        <ecNumber evidence="4 7">3.4.21.89</ecNumber>
    </recommendedName>
</protein>
<evidence type="ECO:0000256" key="5">
    <source>
        <dbReference type="ARBA" id="ARBA00022801"/>
    </source>
</evidence>
<proteinExistence type="inferred from homology"/>
<sequence>MRKKTYLLIGSIQIVIIIVFILLFKITIISGQSMSPTLKDGQITLVYKSCDDYEVGEIITVNTNEYGVCVKRILAKGGDVITFHDGKILKNGIELQPYECEPNLEQEYNLEDDQYFIIGDNYKASIDSRNYGPVMKSDIIGKVVLY</sequence>
<evidence type="ECO:0000256" key="6">
    <source>
        <dbReference type="PIRSR" id="PIRSR600223-1"/>
    </source>
</evidence>
<dbReference type="CDD" id="cd06530">
    <property type="entry name" value="S26_SPase_I"/>
    <property type="match status" value="1"/>
</dbReference>
<dbReference type="InterPro" id="IPR019758">
    <property type="entry name" value="Pept_S26A_signal_pept_1_CS"/>
</dbReference>
<keyword evidence="10" id="KW-1185">Reference proteome</keyword>
<organism evidence="9 10">
    <name type="scientific">Blautia pseudococcoides</name>
    <dbReference type="NCBI Taxonomy" id="1796616"/>
    <lineage>
        <taxon>Bacteria</taxon>
        <taxon>Bacillati</taxon>
        <taxon>Bacillota</taxon>
        <taxon>Clostridia</taxon>
        <taxon>Lachnospirales</taxon>
        <taxon>Lachnospiraceae</taxon>
        <taxon>Blautia</taxon>
    </lineage>
</organism>
<keyword evidence="7" id="KW-0472">Membrane</keyword>
<keyword evidence="7" id="KW-1133">Transmembrane helix</keyword>
<evidence type="ECO:0000256" key="4">
    <source>
        <dbReference type="ARBA" id="ARBA00013208"/>
    </source>
</evidence>
<evidence type="ECO:0000259" key="8">
    <source>
        <dbReference type="Pfam" id="PF10502"/>
    </source>
</evidence>
<dbReference type="PROSITE" id="PS00761">
    <property type="entry name" value="SPASE_I_3"/>
    <property type="match status" value="1"/>
</dbReference>
<keyword evidence="7" id="KW-0812">Transmembrane</keyword>
<gene>
    <name evidence="9" type="ORF">A4V09_08220</name>
</gene>
<dbReference type="Proteomes" id="UP000092574">
    <property type="component" value="Chromosome"/>
</dbReference>
<keyword evidence="7" id="KW-0645">Protease</keyword>
<evidence type="ECO:0000313" key="9">
    <source>
        <dbReference type="EMBL" id="ANU75757.2"/>
    </source>
</evidence>
<feature type="active site" evidence="6">
    <location>
        <position position="33"/>
    </location>
</feature>
<dbReference type="Gene3D" id="2.10.109.10">
    <property type="entry name" value="Umud Fragment, subunit A"/>
    <property type="match status" value="1"/>
</dbReference>
<dbReference type="InterPro" id="IPR019533">
    <property type="entry name" value="Peptidase_S26"/>
</dbReference>
<feature type="active site" evidence="6">
    <location>
        <position position="71"/>
    </location>
</feature>
<dbReference type="PANTHER" id="PTHR43390">
    <property type="entry name" value="SIGNAL PEPTIDASE I"/>
    <property type="match status" value="1"/>
</dbReference>
<evidence type="ECO:0000256" key="7">
    <source>
        <dbReference type="RuleBase" id="RU362042"/>
    </source>
</evidence>
<evidence type="ECO:0000256" key="3">
    <source>
        <dbReference type="ARBA" id="ARBA00009370"/>
    </source>
</evidence>
<dbReference type="EMBL" id="CP015405">
    <property type="protein sequence ID" value="ANU75757.2"/>
    <property type="molecule type" value="Genomic_DNA"/>
</dbReference>
<feature type="domain" description="Peptidase S26" evidence="8">
    <location>
        <begin position="5"/>
        <end position="144"/>
    </location>
</feature>
<dbReference type="SUPFAM" id="SSF51306">
    <property type="entry name" value="LexA/Signal peptidase"/>
    <property type="match status" value="1"/>
</dbReference>
<name>A0A1C7I7W6_9FIRM</name>
<comment type="subcellular location">
    <subcellularLocation>
        <location evidence="2">Cell membrane</location>
        <topology evidence="2">Single-pass type II membrane protein</topology>
    </subcellularLocation>
    <subcellularLocation>
        <location evidence="7">Membrane</location>
        <topology evidence="7">Single-pass type II membrane protein</topology>
    </subcellularLocation>
</comment>